<accession>A0ABV6U876</accession>
<name>A0ABV6U876_9ACTN</name>
<gene>
    <name evidence="2" type="ORF">ACFHYQ_20390</name>
</gene>
<dbReference type="Gene3D" id="3.40.50.1820">
    <property type="entry name" value="alpha/beta hydrolase"/>
    <property type="match status" value="1"/>
</dbReference>
<dbReference type="Pfam" id="PF00561">
    <property type="entry name" value="Abhydrolase_1"/>
    <property type="match status" value="1"/>
</dbReference>
<protein>
    <submittedName>
        <fullName evidence="2">Alpha/beta fold hydrolase</fullName>
    </submittedName>
</protein>
<dbReference type="SUPFAM" id="SSF53474">
    <property type="entry name" value="alpha/beta-Hydrolases"/>
    <property type="match status" value="1"/>
</dbReference>
<keyword evidence="3" id="KW-1185">Reference proteome</keyword>
<keyword evidence="2" id="KW-0378">Hydrolase</keyword>
<feature type="domain" description="AB hydrolase-1" evidence="1">
    <location>
        <begin position="25"/>
        <end position="122"/>
    </location>
</feature>
<dbReference type="PANTHER" id="PTHR43194:SF2">
    <property type="entry name" value="PEROXISOMAL MEMBRANE PROTEIN LPX1"/>
    <property type="match status" value="1"/>
</dbReference>
<dbReference type="GO" id="GO:0016787">
    <property type="term" value="F:hydrolase activity"/>
    <property type="evidence" value="ECO:0007669"/>
    <property type="project" value="UniProtKB-KW"/>
</dbReference>
<dbReference type="RefSeq" id="WP_394302744.1">
    <property type="nucleotide sequence ID" value="NZ_JBHMQT010000044.1"/>
</dbReference>
<evidence type="ECO:0000313" key="3">
    <source>
        <dbReference type="Proteomes" id="UP001589870"/>
    </source>
</evidence>
<dbReference type="InterPro" id="IPR050228">
    <property type="entry name" value="Carboxylesterase_BioH"/>
</dbReference>
<proteinExistence type="predicted"/>
<evidence type="ECO:0000259" key="1">
    <source>
        <dbReference type="Pfam" id="PF00561"/>
    </source>
</evidence>
<sequence length="233" mass="25624">MADHQRVVVNGIRLAYRVYGPADAPPLVLLHALGEDSTDWNGVIDAFAAHRRVYALDLRGHGRSDWPGEYGLELMRDDVLAFLDTLSLAQVDVIGHSMGGMVAYLLAEEHPGRVNRLALEDIGAPMPRERRVPARPDGPLPYDWAMVTAIRAQIDDPDPVWLARLQEITAPTLVVGGGPASPMPQERVAELARRIRDSRHVTIPAGHLIHQAEPEAFTRAVLAFLLGTEDPPR</sequence>
<evidence type="ECO:0000313" key="2">
    <source>
        <dbReference type="EMBL" id="MFC0864654.1"/>
    </source>
</evidence>
<comment type="caution">
    <text evidence="2">The sequence shown here is derived from an EMBL/GenBank/DDBJ whole genome shotgun (WGS) entry which is preliminary data.</text>
</comment>
<dbReference type="PANTHER" id="PTHR43194">
    <property type="entry name" value="HYDROLASE ALPHA/BETA FOLD FAMILY"/>
    <property type="match status" value="1"/>
</dbReference>
<dbReference type="EMBL" id="JBHMQT010000044">
    <property type="protein sequence ID" value="MFC0864654.1"/>
    <property type="molecule type" value="Genomic_DNA"/>
</dbReference>
<dbReference type="Proteomes" id="UP001589870">
    <property type="component" value="Unassembled WGS sequence"/>
</dbReference>
<dbReference type="InterPro" id="IPR000073">
    <property type="entry name" value="AB_hydrolase_1"/>
</dbReference>
<organism evidence="2 3">
    <name type="scientific">Sphaerimonospora cavernae</name>
    <dbReference type="NCBI Taxonomy" id="1740611"/>
    <lineage>
        <taxon>Bacteria</taxon>
        <taxon>Bacillati</taxon>
        <taxon>Actinomycetota</taxon>
        <taxon>Actinomycetes</taxon>
        <taxon>Streptosporangiales</taxon>
        <taxon>Streptosporangiaceae</taxon>
        <taxon>Sphaerimonospora</taxon>
    </lineage>
</organism>
<reference evidence="2 3" key="1">
    <citation type="submission" date="2024-09" db="EMBL/GenBank/DDBJ databases">
        <authorList>
            <person name="Sun Q."/>
            <person name="Mori K."/>
        </authorList>
    </citation>
    <scope>NUCLEOTIDE SEQUENCE [LARGE SCALE GENOMIC DNA]</scope>
    <source>
        <strain evidence="2 3">TBRC 1851</strain>
    </source>
</reference>
<dbReference type="PRINTS" id="PR00111">
    <property type="entry name" value="ABHYDROLASE"/>
</dbReference>
<dbReference type="InterPro" id="IPR029058">
    <property type="entry name" value="AB_hydrolase_fold"/>
</dbReference>